<gene>
    <name evidence="3" type="ORF">BFS30_00380</name>
</gene>
<organism evidence="3 4">
    <name type="scientific">Pedobacter steynii</name>
    <dbReference type="NCBI Taxonomy" id="430522"/>
    <lineage>
        <taxon>Bacteria</taxon>
        <taxon>Pseudomonadati</taxon>
        <taxon>Bacteroidota</taxon>
        <taxon>Sphingobacteriia</taxon>
        <taxon>Sphingobacteriales</taxon>
        <taxon>Sphingobacteriaceae</taxon>
        <taxon>Pedobacter</taxon>
    </lineage>
</organism>
<keyword evidence="1" id="KW-0732">Signal</keyword>
<dbReference type="OrthoDB" id="665720at2"/>
<feature type="signal peptide" evidence="1">
    <location>
        <begin position="1"/>
        <end position="21"/>
    </location>
</feature>
<evidence type="ECO:0000313" key="3">
    <source>
        <dbReference type="EMBL" id="AOM75760.1"/>
    </source>
</evidence>
<dbReference type="EMBL" id="CP017141">
    <property type="protein sequence ID" value="AOM75760.1"/>
    <property type="molecule type" value="Genomic_DNA"/>
</dbReference>
<reference evidence="3 4" key="1">
    <citation type="submission" date="2016-08" db="EMBL/GenBank/DDBJ databases">
        <authorList>
            <person name="Seilhamer J.J."/>
        </authorList>
    </citation>
    <scope>NUCLEOTIDE SEQUENCE [LARGE SCALE GENOMIC DNA]</scope>
    <source>
        <strain evidence="3 4">DX4</strain>
    </source>
</reference>
<dbReference type="KEGG" id="psty:BFS30_00380"/>
<evidence type="ECO:0000256" key="1">
    <source>
        <dbReference type="SAM" id="SignalP"/>
    </source>
</evidence>
<feature type="chain" id="PRO_5009098243" description="DUF6268 domain-containing protein" evidence="1">
    <location>
        <begin position="22"/>
        <end position="304"/>
    </location>
</feature>
<evidence type="ECO:0000259" key="2">
    <source>
        <dbReference type="Pfam" id="PF19783"/>
    </source>
</evidence>
<proteinExistence type="predicted"/>
<dbReference type="AlphaFoldDB" id="A0A1D7QAQ5"/>
<keyword evidence="4" id="KW-1185">Reference proteome</keyword>
<dbReference type="RefSeq" id="WP_069377458.1">
    <property type="nucleotide sequence ID" value="NZ_CP017141.1"/>
</dbReference>
<feature type="domain" description="DUF6268" evidence="2">
    <location>
        <begin position="19"/>
        <end position="300"/>
    </location>
</feature>
<dbReference type="Pfam" id="PF19783">
    <property type="entry name" value="DUF6268"/>
    <property type="match status" value="1"/>
</dbReference>
<evidence type="ECO:0000313" key="4">
    <source>
        <dbReference type="Proteomes" id="UP000094313"/>
    </source>
</evidence>
<dbReference type="Proteomes" id="UP000094313">
    <property type="component" value="Chromosome"/>
</dbReference>
<dbReference type="InterPro" id="IPR046235">
    <property type="entry name" value="DUF6268"/>
</dbReference>
<name>A0A1D7QAQ5_9SPHI</name>
<sequence>MKISTYCLVVMAAFFTLNSKAQMEPGIRLKGEYIPFSNYNPNGNGDSNSGKSDMRRIEGGIGIPLSVKMDSLGRPKIWGLMLEGSYASIKNQNYEKSLFPNELLNASVGLMHLRPLGKTWNIMFMASAGVYTNMKKVDSRDILAMGGVIFIKQFNPRTALGFGPVVSNTFGVPMILPAIYFTWKTEGKFQVLVNFPQRVELGMKVNEAINLKAVGEVSSMTADVDREDKFMLSYLQVVTGLRPEFKIGKSLSVELTAGYSVYRSMTFTSRKLSDFFKDKTDEKISYFKPAPYGGIGLKWNFGKK</sequence>
<protein>
    <recommendedName>
        <fullName evidence="2">DUF6268 domain-containing protein</fullName>
    </recommendedName>
</protein>
<accession>A0A1D7QAQ5</accession>